<evidence type="ECO:0000256" key="2">
    <source>
        <dbReference type="SAM" id="Phobius"/>
    </source>
</evidence>
<keyword evidence="5" id="KW-1185">Reference proteome</keyword>
<dbReference type="OrthoDB" id="3775810at2"/>
<dbReference type="InterPro" id="IPR025235">
    <property type="entry name" value="DUF4178"/>
</dbReference>
<evidence type="ECO:0000313" key="4">
    <source>
        <dbReference type="EMBL" id="TDE16010.1"/>
    </source>
</evidence>
<comment type="caution">
    <text evidence="4">The sequence shown here is derived from an EMBL/GenBank/DDBJ whole genome shotgun (WGS) entry which is preliminary data.</text>
</comment>
<evidence type="ECO:0000256" key="1">
    <source>
        <dbReference type="SAM" id="MobiDB-lite"/>
    </source>
</evidence>
<dbReference type="Proteomes" id="UP000294739">
    <property type="component" value="Unassembled WGS sequence"/>
</dbReference>
<sequence length="242" mass="26618">MITFSTRSRAERDHFQALQRSWAGGRRGPNRGQCRVRTVGTVVAVIVVVAVVLIAVAVVRALRSRSGTAPPPPPAPRDPFDPGESTFGDPRTLRAGDMVELLGERMFVRGSLRLREGGYQWSEHFLDDIGGTRTWLSVEEDPDLEVVRWTALKNSDLRPSAAQLNHDGHDYRRDEHGTAQFVSEGTTGLGSTGRVEYVDFEGSGGRYLSFERFEGGEWEVAVGERVPPGTLTVYPGSDPVQP</sequence>
<evidence type="ECO:0000259" key="3">
    <source>
        <dbReference type="Pfam" id="PF13785"/>
    </source>
</evidence>
<dbReference type="AlphaFoldDB" id="A0A4R5DUK6"/>
<evidence type="ECO:0000313" key="5">
    <source>
        <dbReference type="Proteomes" id="UP000294739"/>
    </source>
</evidence>
<gene>
    <name evidence="4" type="ORF">E1269_01625</name>
</gene>
<organism evidence="4 5">
    <name type="scientific">Jiangella asiatica</name>
    <dbReference type="NCBI Taxonomy" id="2530372"/>
    <lineage>
        <taxon>Bacteria</taxon>
        <taxon>Bacillati</taxon>
        <taxon>Actinomycetota</taxon>
        <taxon>Actinomycetes</taxon>
        <taxon>Jiangellales</taxon>
        <taxon>Jiangellaceae</taxon>
        <taxon>Jiangella</taxon>
    </lineage>
</organism>
<dbReference type="EMBL" id="SMKZ01000001">
    <property type="protein sequence ID" value="TDE16010.1"/>
    <property type="molecule type" value="Genomic_DNA"/>
</dbReference>
<reference evidence="4 5" key="1">
    <citation type="submission" date="2019-03" db="EMBL/GenBank/DDBJ databases">
        <title>Draft genome sequences of novel Actinobacteria.</title>
        <authorList>
            <person name="Sahin N."/>
            <person name="Ay H."/>
            <person name="Saygin H."/>
        </authorList>
    </citation>
    <scope>NUCLEOTIDE SEQUENCE [LARGE SCALE GENOMIC DNA]</scope>
    <source>
        <strain evidence="4 5">5K138</strain>
    </source>
</reference>
<feature type="transmembrane region" description="Helical" evidence="2">
    <location>
        <begin position="36"/>
        <end position="62"/>
    </location>
</feature>
<protein>
    <submittedName>
        <fullName evidence="4">DUF4178 domain-containing protein</fullName>
    </submittedName>
</protein>
<keyword evidence="2" id="KW-0812">Transmembrane</keyword>
<dbReference type="Pfam" id="PF13785">
    <property type="entry name" value="DUF4178"/>
    <property type="match status" value="1"/>
</dbReference>
<keyword evidence="2" id="KW-0472">Membrane</keyword>
<proteinExistence type="predicted"/>
<keyword evidence="2" id="KW-1133">Transmembrane helix</keyword>
<name>A0A4R5DUK6_9ACTN</name>
<dbReference type="InParanoid" id="A0A4R5DUK6"/>
<feature type="region of interest" description="Disordered" evidence="1">
    <location>
        <begin position="64"/>
        <end position="89"/>
    </location>
</feature>
<feature type="domain" description="DUF4178" evidence="3">
    <location>
        <begin position="94"/>
        <end position="228"/>
    </location>
</feature>
<accession>A0A4R5DUK6</accession>